<organism evidence="2 3">
    <name type="scientific">Lipomyces tetrasporus</name>
    <dbReference type="NCBI Taxonomy" id="54092"/>
    <lineage>
        <taxon>Eukaryota</taxon>
        <taxon>Fungi</taxon>
        <taxon>Dikarya</taxon>
        <taxon>Ascomycota</taxon>
        <taxon>Saccharomycotina</taxon>
        <taxon>Lipomycetes</taxon>
        <taxon>Lipomycetales</taxon>
        <taxon>Lipomycetaceae</taxon>
        <taxon>Lipomyces</taxon>
    </lineage>
</organism>
<keyword evidence="3" id="KW-1185">Reference proteome</keyword>
<gene>
    <name evidence="2" type="ORF">POJ06DRAFT_268353</name>
</gene>
<evidence type="ECO:0000313" key="2">
    <source>
        <dbReference type="EMBL" id="KAJ8100773.1"/>
    </source>
</evidence>
<sequence length="75" mass="8509">MPVPIQTPNQESGTKLNSSADSSAHSKRPDTTDSTTNMGAPRINADDDRRRERERIEQLYEERMEEEYAKREGGA</sequence>
<evidence type="ECO:0000256" key="1">
    <source>
        <dbReference type="SAM" id="MobiDB-lite"/>
    </source>
</evidence>
<comment type="caution">
    <text evidence="2">The sequence shown here is derived from an EMBL/GenBank/DDBJ whole genome shotgun (WGS) entry which is preliminary data.</text>
</comment>
<dbReference type="AlphaFoldDB" id="A0AAD7QT05"/>
<dbReference type="Proteomes" id="UP001217417">
    <property type="component" value="Unassembled WGS sequence"/>
</dbReference>
<dbReference type="GeneID" id="80884471"/>
<feature type="compositionally biased region" description="Basic and acidic residues" evidence="1">
    <location>
        <begin position="44"/>
        <end position="75"/>
    </location>
</feature>
<accession>A0AAD7QT05</accession>
<feature type="region of interest" description="Disordered" evidence="1">
    <location>
        <begin position="1"/>
        <end position="75"/>
    </location>
</feature>
<dbReference type="EMBL" id="JARPMG010000005">
    <property type="protein sequence ID" value="KAJ8100773.1"/>
    <property type="molecule type" value="Genomic_DNA"/>
</dbReference>
<reference evidence="2" key="1">
    <citation type="submission" date="2023-03" db="EMBL/GenBank/DDBJ databases">
        <title>Near-Complete genome sequence of Lipomyces tetrasporous NRRL Y-64009, an oleaginous yeast capable of growing on lignocellulosic hydrolysates.</title>
        <authorList>
            <consortium name="Lawrence Berkeley National Laboratory"/>
            <person name="Jagtap S.S."/>
            <person name="Liu J.-J."/>
            <person name="Walukiewicz H.E."/>
            <person name="Pangilinan J."/>
            <person name="Lipzen A."/>
            <person name="Ahrendt S."/>
            <person name="Koriabine M."/>
            <person name="Cobaugh K."/>
            <person name="Salamov A."/>
            <person name="Yoshinaga Y."/>
            <person name="Ng V."/>
            <person name="Daum C."/>
            <person name="Grigoriev I.V."/>
            <person name="Slininger P.J."/>
            <person name="Dien B.S."/>
            <person name="Jin Y.-S."/>
            <person name="Rao C.V."/>
        </authorList>
    </citation>
    <scope>NUCLEOTIDE SEQUENCE</scope>
    <source>
        <strain evidence="2">NRRL Y-64009</strain>
    </source>
</reference>
<evidence type="ECO:0000313" key="3">
    <source>
        <dbReference type="Proteomes" id="UP001217417"/>
    </source>
</evidence>
<dbReference type="RefSeq" id="XP_056044223.1">
    <property type="nucleotide sequence ID" value="XM_056189305.1"/>
</dbReference>
<feature type="compositionally biased region" description="Polar residues" evidence="1">
    <location>
        <begin position="1"/>
        <end position="23"/>
    </location>
</feature>
<name>A0AAD7QT05_9ASCO</name>
<protein>
    <submittedName>
        <fullName evidence="2">Uncharacterized protein</fullName>
    </submittedName>
</protein>
<proteinExistence type="predicted"/>